<dbReference type="EMBL" id="AP024355">
    <property type="protein sequence ID" value="BCR06269.1"/>
    <property type="molecule type" value="Genomic_DNA"/>
</dbReference>
<reference evidence="1 2" key="1">
    <citation type="journal article" date="2016" name="C (Basel)">
        <title>Selective Growth of and Electricity Production by Marine Exoelectrogenic Bacteria in Self-Aggregated Hydrogel of Microbially Reduced Graphene Oxide.</title>
        <authorList>
            <person name="Yoshida N."/>
            <person name="Goto Y."/>
            <person name="Miyata Y."/>
        </authorList>
    </citation>
    <scope>NUCLEOTIDE SEQUENCE [LARGE SCALE GENOMIC DNA]</scope>
    <source>
        <strain evidence="1 2">NIT-T3</strain>
    </source>
</reference>
<dbReference type="Proteomes" id="UP001319827">
    <property type="component" value="Chromosome"/>
</dbReference>
<sequence length="214" mass="24322">MHALEQFVQSLNDSERKIFTGLNSPAEIQAFLDTVPYSTEPVYRCPRQVLRDRLAHCFDGALFAAAALRRLGHAPRIIDMVAERDDDHLLAVYRQGPCWGAVAKSNFAGLRYREPVYRTLRELVMSYFELYYNTAREKTLRSYTVPLDLGRFDAEGWMIDDQPLERIADRLDSIRHVTLLTPAQARALQPVDQRSFEAGLLGSEAAGLYDPETA</sequence>
<evidence type="ECO:0000313" key="2">
    <source>
        <dbReference type="Proteomes" id="UP001319827"/>
    </source>
</evidence>
<protein>
    <recommendedName>
        <fullName evidence="3">Transglutaminase-like domain-containing protein</fullName>
    </recommendedName>
</protein>
<evidence type="ECO:0008006" key="3">
    <source>
        <dbReference type="Google" id="ProtNLM"/>
    </source>
</evidence>
<reference evidence="1 2" key="2">
    <citation type="journal article" date="2021" name="Int. J. Syst. Evol. Microbiol.">
        <title>Isolation and Polyphasic Characterization of Desulfuromonas versatilis sp. Nov., an Electrogenic Bacteria Capable of Versatile Metabolism Isolated from a Graphene Oxide-Reducing Enrichment Culture.</title>
        <authorList>
            <person name="Xie L."/>
            <person name="Yoshida N."/>
            <person name="Ishii S."/>
            <person name="Meng L."/>
        </authorList>
    </citation>
    <scope>NUCLEOTIDE SEQUENCE [LARGE SCALE GENOMIC DNA]</scope>
    <source>
        <strain evidence="1 2">NIT-T3</strain>
    </source>
</reference>
<name>A0ABM8HWD1_9BACT</name>
<accession>A0ABM8HWD1</accession>
<gene>
    <name evidence="1" type="ORF">DESUT3_33380</name>
</gene>
<dbReference type="RefSeq" id="WP_221249639.1">
    <property type="nucleotide sequence ID" value="NZ_AP024355.1"/>
</dbReference>
<evidence type="ECO:0000313" key="1">
    <source>
        <dbReference type="EMBL" id="BCR06269.1"/>
    </source>
</evidence>
<keyword evidence="2" id="KW-1185">Reference proteome</keyword>
<proteinExistence type="predicted"/>
<organism evidence="1 2">
    <name type="scientific">Desulfuromonas versatilis</name>
    <dbReference type="NCBI Taxonomy" id="2802975"/>
    <lineage>
        <taxon>Bacteria</taxon>
        <taxon>Pseudomonadati</taxon>
        <taxon>Thermodesulfobacteriota</taxon>
        <taxon>Desulfuromonadia</taxon>
        <taxon>Desulfuromonadales</taxon>
        <taxon>Desulfuromonadaceae</taxon>
        <taxon>Desulfuromonas</taxon>
    </lineage>
</organism>